<dbReference type="SMART" id="SM00825">
    <property type="entry name" value="PKS_KS"/>
    <property type="match status" value="1"/>
</dbReference>
<dbReference type="Pfam" id="PF00109">
    <property type="entry name" value="ketoacyl-synt"/>
    <property type="match status" value="1"/>
</dbReference>
<feature type="domain" description="Ketosynthase family 3 (KS3)" evidence="4">
    <location>
        <begin position="3"/>
        <end position="381"/>
    </location>
</feature>
<dbReference type="Proteomes" id="UP001500729">
    <property type="component" value="Unassembled WGS sequence"/>
</dbReference>
<dbReference type="Pfam" id="PF02801">
    <property type="entry name" value="Ketoacyl-synt_C"/>
    <property type="match status" value="1"/>
</dbReference>
<gene>
    <name evidence="5" type="primary">fabF_1</name>
    <name evidence="5" type="ORF">GCM10009533_03120</name>
</gene>
<dbReference type="InterPro" id="IPR016039">
    <property type="entry name" value="Thiolase-like"/>
</dbReference>
<dbReference type="PANTHER" id="PTHR11712:SF347">
    <property type="entry name" value="BETA KETOACYL-ACYL CARRIER PROTEIN SYNTHASE"/>
    <property type="match status" value="1"/>
</dbReference>
<accession>A0ABN1BXR9</accession>
<dbReference type="RefSeq" id="WP_009943746.1">
    <property type="nucleotide sequence ID" value="NZ_BAAAGS010000001.1"/>
</dbReference>
<dbReference type="PROSITE" id="PS52004">
    <property type="entry name" value="KS3_2"/>
    <property type="match status" value="1"/>
</dbReference>
<evidence type="ECO:0000259" key="4">
    <source>
        <dbReference type="PROSITE" id="PS52004"/>
    </source>
</evidence>
<protein>
    <submittedName>
        <fullName evidence="5">Beta-ketoacyl-ACP synthase II</fullName>
    </submittedName>
</protein>
<dbReference type="EMBL" id="BAAAGS010000001">
    <property type="protein sequence ID" value="GAA0507700.1"/>
    <property type="molecule type" value="Genomic_DNA"/>
</dbReference>
<sequence>MSATAPGICGVGAVTGYGHGTRRLWEGLLSGKPAAALHHGFGHDGDQAAWVVRVPESPGPEAGSRFAAALHSAADEAVADARRRGWQPGPRVGVIHAAVLGEVDQREAFESRQRPWRKRDYLGLMPSTPVSNFIQRHGFHGPAMHVCAMCASGAAALLTARMWLEGGLADDVVVVAADVSATPSHVAHWNDIGAAVSDLEPLDACRPFQTGTRGFVMGEAAVGLVLSRTGTAYTRVLGGAMSQDAHHVISIDPGREQVMRCFRDALEDARVDPAEVGYLYAHGPGTPQCDDAEAAALEHFFPRGTGIYSTKQLTGHCQAASAALEVAIHALSAEHALIPAPAPVATSHPQLLTGHTAMQPGVTVKSALGMGGYNAVLALSAA</sequence>
<dbReference type="InterPro" id="IPR014031">
    <property type="entry name" value="Ketoacyl_synth_C"/>
</dbReference>
<keyword evidence="6" id="KW-1185">Reference proteome</keyword>
<proteinExistence type="inferred from homology"/>
<evidence type="ECO:0000256" key="2">
    <source>
        <dbReference type="ARBA" id="ARBA00022679"/>
    </source>
</evidence>
<dbReference type="PANTHER" id="PTHR11712">
    <property type="entry name" value="POLYKETIDE SYNTHASE-RELATED"/>
    <property type="match status" value="1"/>
</dbReference>
<comment type="similarity">
    <text evidence="1 3">Belongs to the thiolase-like superfamily. Beta-ketoacyl-ACP synthases family.</text>
</comment>
<evidence type="ECO:0000313" key="5">
    <source>
        <dbReference type="EMBL" id="GAA0507700.1"/>
    </source>
</evidence>
<comment type="caution">
    <text evidence="5">The sequence shown here is derived from an EMBL/GenBank/DDBJ whole genome shotgun (WGS) entry which is preliminary data.</text>
</comment>
<dbReference type="InterPro" id="IPR014030">
    <property type="entry name" value="Ketoacyl_synth_N"/>
</dbReference>
<organism evidence="5 6">
    <name type="scientific">Saccharopolyspora erythraea</name>
    <name type="common">Streptomyces erythraeus</name>
    <dbReference type="NCBI Taxonomy" id="1836"/>
    <lineage>
        <taxon>Bacteria</taxon>
        <taxon>Bacillati</taxon>
        <taxon>Actinomycetota</taxon>
        <taxon>Actinomycetes</taxon>
        <taxon>Pseudonocardiales</taxon>
        <taxon>Pseudonocardiaceae</taxon>
        <taxon>Saccharopolyspora</taxon>
    </lineage>
</organism>
<dbReference type="Gene3D" id="3.40.47.10">
    <property type="match status" value="2"/>
</dbReference>
<dbReference type="InterPro" id="IPR000794">
    <property type="entry name" value="Beta-ketoacyl_synthase"/>
</dbReference>
<evidence type="ECO:0000256" key="3">
    <source>
        <dbReference type="RuleBase" id="RU003694"/>
    </source>
</evidence>
<keyword evidence="2 3" id="KW-0808">Transferase</keyword>
<name>A0ABN1BXR9_SACER</name>
<reference evidence="5 6" key="1">
    <citation type="journal article" date="2019" name="Int. J. Syst. Evol. Microbiol.">
        <title>The Global Catalogue of Microorganisms (GCM) 10K type strain sequencing project: providing services to taxonomists for standard genome sequencing and annotation.</title>
        <authorList>
            <consortium name="The Broad Institute Genomics Platform"/>
            <consortium name="The Broad Institute Genome Sequencing Center for Infectious Disease"/>
            <person name="Wu L."/>
            <person name="Ma J."/>
        </authorList>
    </citation>
    <scope>NUCLEOTIDE SEQUENCE [LARGE SCALE GENOMIC DNA]</scope>
    <source>
        <strain evidence="5 6">JCM 10303</strain>
    </source>
</reference>
<dbReference type="InterPro" id="IPR020841">
    <property type="entry name" value="PKS_Beta-ketoAc_synthase_dom"/>
</dbReference>
<dbReference type="SUPFAM" id="SSF53901">
    <property type="entry name" value="Thiolase-like"/>
    <property type="match status" value="2"/>
</dbReference>
<evidence type="ECO:0000313" key="6">
    <source>
        <dbReference type="Proteomes" id="UP001500729"/>
    </source>
</evidence>
<evidence type="ECO:0000256" key="1">
    <source>
        <dbReference type="ARBA" id="ARBA00008467"/>
    </source>
</evidence>